<organism evidence="1 2">
    <name type="scientific">Ralstonia solanacearum</name>
    <name type="common">Pseudomonas solanacearum</name>
    <dbReference type="NCBI Taxonomy" id="305"/>
    <lineage>
        <taxon>Bacteria</taxon>
        <taxon>Pseudomonadati</taxon>
        <taxon>Pseudomonadota</taxon>
        <taxon>Betaproteobacteria</taxon>
        <taxon>Burkholderiales</taxon>
        <taxon>Burkholderiaceae</taxon>
        <taxon>Ralstonia</taxon>
        <taxon>Ralstonia solanacearum species complex</taxon>
    </lineage>
</organism>
<dbReference type="EMBL" id="CP051169">
    <property type="protein sequence ID" value="QOK96951.1"/>
    <property type="molecule type" value="Genomic_DNA"/>
</dbReference>
<protein>
    <submittedName>
        <fullName evidence="1">Uncharacterized protein</fullName>
    </submittedName>
</protein>
<evidence type="ECO:0000313" key="2">
    <source>
        <dbReference type="Proteomes" id="UP000593970"/>
    </source>
</evidence>
<evidence type="ECO:0000313" key="1">
    <source>
        <dbReference type="EMBL" id="QOK96951.1"/>
    </source>
</evidence>
<dbReference type="AlphaFoldDB" id="A0AA92JSB1"/>
<reference evidence="2" key="1">
    <citation type="submission" date="2020-04" db="EMBL/GenBank/DDBJ databases">
        <title>Ralstonia solanacearum UW576, UW763, UW773, and UW774.</title>
        <authorList>
            <person name="Steidl O."/>
            <person name="Truchon A."/>
            <person name="Allen C."/>
        </authorList>
    </citation>
    <scope>NUCLEOTIDE SEQUENCE [LARGE SCALE GENOMIC DNA]</scope>
    <source>
        <strain evidence="2">UW774</strain>
    </source>
</reference>
<sequence length="266" mass="30152">MDKRALKILFDTYWSRHGWIQGEPRVSKEDFEYAKSQRVMFDPTSSNHDETISRLNTVVKRLTPRQVADSFLASLSTRRLDWRSALGSYSATRHMPEHDAPRQAVQCQVCGMYTGKHEHDLNLLNFGRFKWGGVRHSDPVYALLDLALSLEAPAPAPTAEDARIFRELVSSISTAPSNSTSATLHKHFPPTLKANQQERNQVVEILGLCGILGTPEHPGYFEAFVPYTKRVLPSRRFVDMAYPACWWTSSSGIDQDRLHALFSHVL</sequence>
<name>A0AA92JSB1_RALSL</name>
<gene>
    <name evidence="1" type="ORF">HF909_11230</name>
</gene>
<accession>A0AA92JSB1</accession>
<dbReference type="Proteomes" id="UP000593970">
    <property type="component" value="Chromosome"/>
</dbReference>
<proteinExistence type="predicted"/>